<keyword evidence="3" id="KW-1185">Reference proteome</keyword>
<evidence type="ECO:0000256" key="1">
    <source>
        <dbReference type="SAM" id="Phobius"/>
    </source>
</evidence>
<comment type="caution">
    <text evidence="2">The sequence shown here is derived from an EMBL/GenBank/DDBJ whole genome shotgun (WGS) entry which is preliminary data.</text>
</comment>
<sequence>MLAILSSSSSENWISSFSMTFSNIFWIFWILSASDFCFSSFLAFSNNFWISWILLASNSCFSHIFWILSAFDPCCSYIFWILSASDSCFPSFMTFMILVRIGLVDSSQLSELILLINLRSSLT</sequence>
<gene>
    <name evidence="2" type="ORF">C2G38_909808</name>
</gene>
<evidence type="ECO:0000313" key="3">
    <source>
        <dbReference type="Proteomes" id="UP000266673"/>
    </source>
</evidence>
<feature type="transmembrane region" description="Helical" evidence="1">
    <location>
        <begin position="77"/>
        <end position="99"/>
    </location>
</feature>
<keyword evidence="1" id="KW-0812">Transmembrane</keyword>
<reference evidence="2 3" key="1">
    <citation type="submission" date="2018-06" db="EMBL/GenBank/DDBJ databases">
        <title>Comparative genomics reveals the genomic features of Rhizophagus irregularis, R. cerebriforme, R. diaphanum and Gigaspora rosea, and their symbiotic lifestyle signature.</title>
        <authorList>
            <person name="Morin E."/>
            <person name="San Clemente H."/>
            <person name="Chen E.C.H."/>
            <person name="De La Providencia I."/>
            <person name="Hainaut M."/>
            <person name="Kuo A."/>
            <person name="Kohler A."/>
            <person name="Murat C."/>
            <person name="Tang N."/>
            <person name="Roy S."/>
            <person name="Loubradou J."/>
            <person name="Henrissat B."/>
            <person name="Grigoriev I.V."/>
            <person name="Corradi N."/>
            <person name="Roux C."/>
            <person name="Martin F.M."/>
        </authorList>
    </citation>
    <scope>NUCLEOTIDE SEQUENCE [LARGE SCALE GENOMIC DNA]</scope>
    <source>
        <strain evidence="2 3">DAOM 194757</strain>
    </source>
</reference>
<dbReference type="AlphaFoldDB" id="A0A397VSU4"/>
<name>A0A397VSU4_9GLOM</name>
<accession>A0A397VSU4</accession>
<dbReference type="EMBL" id="QKWP01000280">
    <property type="protein sequence ID" value="RIB23053.1"/>
    <property type="molecule type" value="Genomic_DNA"/>
</dbReference>
<keyword evidence="1" id="KW-1133">Transmembrane helix</keyword>
<proteinExistence type="predicted"/>
<protein>
    <submittedName>
        <fullName evidence="2">Uncharacterized protein</fullName>
    </submittedName>
</protein>
<organism evidence="2 3">
    <name type="scientific">Gigaspora rosea</name>
    <dbReference type="NCBI Taxonomy" id="44941"/>
    <lineage>
        <taxon>Eukaryota</taxon>
        <taxon>Fungi</taxon>
        <taxon>Fungi incertae sedis</taxon>
        <taxon>Mucoromycota</taxon>
        <taxon>Glomeromycotina</taxon>
        <taxon>Glomeromycetes</taxon>
        <taxon>Diversisporales</taxon>
        <taxon>Gigasporaceae</taxon>
        <taxon>Gigaspora</taxon>
    </lineage>
</organism>
<feature type="transmembrane region" description="Helical" evidence="1">
    <location>
        <begin position="51"/>
        <end position="71"/>
    </location>
</feature>
<keyword evidence="1" id="KW-0472">Membrane</keyword>
<evidence type="ECO:0000313" key="2">
    <source>
        <dbReference type="EMBL" id="RIB23053.1"/>
    </source>
</evidence>
<dbReference type="Proteomes" id="UP000266673">
    <property type="component" value="Unassembled WGS sequence"/>
</dbReference>